<accession>A0A2N5DGD1</accession>
<evidence type="ECO:0000313" key="1">
    <source>
        <dbReference type="EMBL" id="PLR25091.1"/>
    </source>
</evidence>
<dbReference type="EMBL" id="PJRS01000022">
    <property type="protein sequence ID" value="PLR25091.1"/>
    <property type="molecule type" value="Genomic_DNA"/>
</dbReference>
<sequence length="104" mass="11419">MQGALTRNGSLDGRAAFDIDLPDDCRMTTKGFMVDYQVFKVTCGKGDYAGVYVGNFGDETVPRSRTLRTQFGWPTQVQVWSNIVPGDQARADAIAASVRLRALK</sequence>
<protein>
    <submittedName>
        <fullName evidence="1">Uncharacterized protein</fullName>
    </submittedName>
</protein>
<proteinExistence type="predicted"/>
<dbReference type="Proteomes" id="UP000234479">
    <property type="component" value="Unassembled WGS sequence"/>
</dbReference>
<reference evidence="1 2" key="1">
    <citation type="submission" date="2017-12" db="EMBL/GenBank/DDBJ databases">
        <title>The genome sequence of Caulobacter sp. 410.</title>
        <authorList>
            <person name="Gao J."/>
            <person name="Mao X."/>
            <person name="Sun J."/>
        </authorList>
    </citation>
    <scope>NUCLEOTIDE SEQUENCE [LARGE SCALE GENOMIC DNA]</scope>
    <source>
        <strain evidence="1 2">410</strain>
    </source>
</reference>
<dbReference type="RefSeq" id="WP_101718365.1">
    <property type="nucleotide sequence ID" value="NZ_PJRS01000022.1"/>
</dbReference>
<dbReference type="AlphaFoldDB" id="A0A2N5DGD1"/>
<keyword evidence="2" id="KW-1185">Reference proteome</keyword>
<organism evidence="1 2">
    <name type="scientific">Caulobacter zeae</name>
    <dbReference type="NCBI Taxonomy" id="2055137"/>
    <lineage>
        <taxon>Bacteria</taxon>
        <taxon>Pseudomonadati</taxon>
        <taxon>Pseudomonadota</taxon>
        <taxon>Alphaproteobacteria</taxon>
        <taxon>Caulobacterales</taxon>
        <taxon>Caulobacteraceae</taxon>
        <taxon>Caulobacter</taxon>
    </lineage>
</organism>
<evidence type="ECO:0000313" key="2">
    <source>
        <dbReference type="Proteomes" id="UP000234479"/>
    </source>
</evidence>
<gene>
    <name evidence="1" type="ORF">SGCZBJ_12715</name>
</gene>
<comment type="caution">
    <text evidence="1">The sequence shown here is derived from an EMBL/GenBank/DDBJ whole genome shotgun (WGS) entry which is preliminary data.</text>
</comment>
<name>A0A2N5DGD1_9CAUL</name>